<dbReference type="EMBL" id="CP012333">
    <property type="protein sequence ID" value="AKV01007.1"/>
    <property type="molecule type" value="Genomic_DNA"/>
</dbReference>
<keyword evidence="2" id="KW-1185">Reference proteome</keyword>
<sequence length="110" mass="12304">MRLSVHIELHRTNESAQRFAEGVIGRHVRSGEPDRTTAMVGGEAALQFAWTDGILDIDSFFLRVGSDRILQVSLLEEPGQAILPHTDCPLRDAVGEFMDFDFLVQHARQS</sequence>
<dbReference type="AlphaFoldDB" id="A0A0K1Q5R9"/>
<gene>
    <name evidence="1" type="ORF">AKJ09_07670</name>
</gene>
<proteinExistence type="predicted"/>
<accession>A0A0K1Q5R9</accession>
<dbReference type="KEGG" id="llu:AKJ09_07670"/>
<evidence type="ECO:0000313" key="1">
    <source>
        <dbReference type="EMBL" id="AKV01007.1"/>
    </source>
</evidence>
<name>A0A0K1Q5R9_9BACT</name>
<reference evidence="1 2" key="1">
    <citation type="submission" date="2015-08" db="EMBL/GenBank/DDBJ databases">
        <authorList>
            <person name="Babu N.S."/>
            <person name="Beckwith C.J."/>
            <person name="Beseler K.G."/>
            <person name="Brison A."/>
            <person name="Carone J.V."/>
            <person name="Caskin T.P."/>
            <person name="Diamond M."/>
            <person name="Durham M.E."/>
            <person name="Foxe J.M."/>
            <person name="Go M."/>
            <person name="Henderson B.A."/>
            <person name="Jones I.B."/>
            <person name="McGettigan J.A."/>
            <person name="Micheletti S.J."/>
            <person name="Nasrallah M.E."/>
            <person name="Ortiz D."/>
            <person name="Piller C.R."/>
            <person name="Privatt S.R."/>
            <person name="Schneider S.L."/>
            <person name="Sharp S."/>
            <person name="Smith T.C."/>
            <person name="Stanton J.D."/>
            <person name="Ullery H.E."/>
            <person name="Wilson R.J."/>
            <person name="Serrano M.G."/>
            <person name="Buck G."/>
            <person name="Lee V."/>
            <person name="Wang Y."/>
            <person name="Carvalho R."/>
            <person name="Voegtly L."/>
            <person name="Shi R."/>
            <person name="Duckworth R."/>
            <person name="Johnson A."/>
            <person name="Loviza R."/>
            <person name="Walstead R."/>
            <person name="Shah Z."/>
            <person name="Kiflezghi M."/>
            <person name="Wade K."/>
            <person name="Ball S.L."/>
            <person name="Bradley K.W."/>
            <person name="Asai D.J."/>
            <person name="Bowman C.A."/>
            <person name="Russell D.A."/>
            <person name="Pope W.H."/>
            <person name="Jacobs-Sera D."/>
            <person name="Hendrix R.W."/>
            <person name="Hatfull G.F."/>
        </authorList>
    </citation>
    <scope>NUCLEOTIDE SEQUENCE [LARGE SCALE GENOMIC DNA]</scope>
    <source>
        <strain evidence="1 2">DSM 27648</strain>
    </source>
</reference>
<protein>
    <submittedName>
        <fullName evidence="1">Uncharacterized protein</fullName>
    </submittedName>
</protein>
<organism evidence="1 2">
    <name type="scientific">Labilithrix luteola</name>
    <dbReference type="NCBI Taxonomy" id="1391654"/>
    <lineage>
        <taxon>Bacteria</taxon>
        <taxon>Pseudomonadati</taxon>
        <taxon>Myxococcota</taxon>
        <taxon>Polyangia</taxon>
        <taxon>Polyangiales</taxon>
        <taxon>Labilitrichaceae</taxon>
        <taxon>Labilithrix</taxon>
    </lineage>
</organism>
<evidence type="ECO:0000313" key="2">
    <source>
        <dbReference type="Proteomes" id="UP000064967"/>
    </source>
</evidence>
<dbReference type="Proteomes" id="UP000064967">
    <property type="component" value="Chromosome"/>
</dbReference>